<dbReference type="InterPro" id="IPR028082">
    <property type="entry name" value="Peripla_BP_I"/>
</dbReference>
<feature type="domain" description="Leucine-binding protein" evidence="3">
    <location>
        <begin position="24"/>
        <end position="358"/>
    </location>
</feature>
<dbReference type="Pfam" id="PF13458">
    <property type="entry name" value="Peripla_BP_6"/>
    <property type="match status" value="1"/>
</dbReference>
<evidence type="ECO:0000259" key="3">
    <source>
        <dbReference type="Pfam" id="PF13458"/>
    </source>
</evidence>
<comment type="caution">
    <text evidence="4">The sequence shown here is derived from an EMBL/GenBank/DDBJ whole genome shotgun (WGS) entry which is preliminary data.</text>
</comment>
<proteinExistence type="inferred from homology"/>
<name>A0ABW4FJ35_9PSEU</name>
<protein>
    <submittedName>
        <fullName evidence="4">Substrate-binding domain-containing protein</fullName>
    </submittedName>
</protein>
<reference evidence="5" key="1">
    <citation type="journal article" date="2019" name="Int. J. Syst. Evol. Microbiol.">
        <title>The Global Catalogue of Microorganisms (GCM) 10K type strain sequencing project: providing services to taxonomists for standard genome sequencing and annotation.</title>
        <authorList>
            <consortium name="The Broad Institute Genomics Platform"/>
            <consortium name="The Broad Institute Genome Sequencing Center for Infectious Disease"/>
            <person name="Wu L."/>
            <person name="Ma J."/>
        </authorList>
    </citation>
    <scope>NUCLEOTIDE SEQUENCE [LARGE SCALE GENOMIC DNA]</scope>
    <source>
        <strain evidence="5">JCM 12165</strain>
    </source>
</reference>
<dbReference type="Proteomes" id="UP001597145">
    <property type="component" value="Unassembled WGS sequence"/>
</dbReference>
<accession>A0ABW4FJ35</accession>
<gene>
    <name evidence="4" type="ORF">ACFSCY_12265</name>
</gene>
<keyword evidence="2" id="KW-0732">Signal</keyword>
<dbReference type="CDD" id="cd06358">
    <property type="entry name" value="PBP1_NHase"/>
    <property type="match status" value="1"/>
</dbReference>
<evidence type="ECO:0000256" key="2">
    <source>
        <dbReference type="ARBA" id="ARBA00022729"/>
    </source>
</evidence>
<dbReference type="InterPro" id="IPR028081">
    <property type="entry name" value="Leu-bd"/>
</dbReference>
<keyword evidence="5" id="KW-1185">Reference proteome</keyword>
<dbReference type="EMBL" id="JBHUCP010000007">
    <property type="protein sequence ID" value="MFD1530218.1"/>
    <property type="molecule type" value="Genomic_DNA"/>
</dbReference>
<dbReference type="SUPFAM" id="SSF53822">
    <property type="entry name" value="Periplasmic binding protein-like I"/>
    <property type="match status" value="1"/>
</dbReference>
<sequence>MLQSPVAPERFGGDLRGGRDDSALTVALVVPHQGPLGLIGPSSELCAELAAEEINEAGGVLGRELRLLPVDGGAAPHVVANEVGALVSHGVVDAVIGTHTSAVRHELAPRVAHGVPYVYTSIYEGGERNPGVFLIGETPGNQLRPGMRLLADEFRVRRWCVVGNDYVWPRKSAAAARHFARESGGRIYEEMYVPQGTIEFSDVVERVERADVDAVLVLLVGQDAVQFHQAFARRELHRRCLRLTTLMDENMLLAAGPEATVGLYAAAGYFESLTTPERLDFAARYARRFGVDAPHVGNLGQSCYEGVRLLHALLDQARSLDVQAISAVADTVSYAGARGRRQLRDRHAAQRVYLAEADAMEFSVVAELAEPER</sequence>
<evidence type="ECO:0000313" key="5">
    <source>
        <dbReference type="Proteomes" id="UP001597145"/>
    </source>
</evidence>
<dbReference type="Gene3D" id="3.40.50.2300">
    <property type="match status" value="2"/>
</dbReference>
<evidence type="ECO:0000313" key="4">
    <source>
        <dbReference type="EMBL" id="MFD1530218.1"/>
    </source>
</evidence>
<dbReference type="PANTHER" id="PTHR47628">
    <property type="match status" value="1"/>
</dbReference>
<evidence type="ECO:0000256" key="1">
    <source>
        <dbReference type="ARBA" id="ARBA00010062"/>
    </source>
</evidence>
<comment type="similarity">
    <text evidence="1">Belongs to the leucine-binding protein family.</text>
</comment>
<dbReference type="RefSeq" id="WP_343977043.1">
    <property type="nucleotide sequence ID" value="NZ_BAAAJG010000008.1"/>
</dbReference>
<dbReference type="PANTHER" id="PTHR47628:SF1">
    <property type="entry name" value="ALIPHATIC AMIDASE EXPRESSION-REGULATING PROTEIN"/>
    <property type="match status" value="1"/>
</dbReference>
<organism evidence="4 5">
    <name type="scientific">Pseudonocardia aurantiaca</name>
    <dbReference type="NCBI Taxonomy" id="75290"/>
    <lineage>
        <taxon>Bacteria</taxon>
        <taxon>Bacillati</taxon>
        <taxon>Actinomycetota</taxon>
        <taxon>Actinomycetes</taxon>
        <taxon>Pseudonocardiales</taxon>
        <taxon>Pseudonocardiaceae</taxon>
        <taxon>Pseudonocardia</taxon>
    </lineage>
</organism>